<feature type="repeat" description="RPEL" evidence="4">
    <location>
        <begin position="501"/>
        <end position="526"/>
    </location>
</feature>
<evidence type="ECO:0000256" key="5">
    <source>
        <dbReference type="SAM" id="MobiDB-lite"/>
    </source>
</evidence>
<evidence type="ECO:0000256" key="3">
    <source>
        <dbReference type="ARBA" id="ARBA00023203"/>
    </source>
</evidence>
<dbReference type="EMBL" id="NIVC01002536">
    <property type="protein sequence ID" value="PAA57067.1"/>
    <property type="molecule type" value="Genomic_DNA"/>
</dbReference>
<dbReference type="Gene3D" id="6.10.140.1750">
    <property type="match status" value="1"/>
</dbReference>
<feature type="region of interest" description="Disordered" evidence="5">
    <location>
        <begin position="125"/>
        <end position="212"/>
    </location>
</feature>
<feature type="compositionally biased region" description="Low complexity" evidence="5">
    <location>
        <begin position="322"/>
        <end position="338"/>
    </location>
</feature>
<feature type="compositionally biased region" description="Low complexity" evidence="5">
    <location>
        <begin position="284"/>
        <end position="303"/>
    </location>
</feature>
<evidence type="ECO:0000256" key="4">
    <source>
        <dbReference type="PROSITE-ProRule" id="PRU00401"/>
    </source>
</evidence>
<feature type="compositionally biased region" description="Basic and acidic residues" evidence="5">
    <location>
        <begin position="449"/>
        <end position="460"/>
    </location>
</feature>
<comment type="caution">
    <text evidence="6">The sequence shown here is derived from an EMBL/GenBank/DDBJ whole genome shotgun (WGS) entry which is preliminary data.</text>
</comment>
<dbReference type="Gene3D" id="6.10.140.2130">
    <property type="match status" value="1"/>
</dbReference>
<dbReference type="OrthoDB" id="5563016at2759"/>
<feature type="region of interest" description="Disordered" evidence="5">
    <location>
        <begin position="225"/>
        <end position="460"/>
    </location>
</feature>
<gene>
    <name evidence="6" type="ORF">BOX15_Mlig011619g2</name>
</gene>
<feature type="compositionally biased region" description="Basic and acidic residues" evidence="5">
    <location>
        <begin position="426"/>
        <end position="441"/>
    </location>
</feature>
<dbReference type="PANTHER" id="PTHR12751">
    <property type="entry name" value="PHOSPHATASE AND ACTIN REGULATOR PHACTR"/>
    <property type="match status" value="1"/>
</dbReference>
<keyword evidence="3" id="KW-0009">Actin-binding</keyword>
<name>A0A267E867_9PLAT</name>
<dbReference type="SMART" id="SM00707">
    <property type="entry name" value="RPEL"/>
    <property type="match status" value="2"/>
</dbReference>
<organism evidence="6 7">
    <name type="scientific">Macrostomum lignano</name>
    <dbReference type="NCBI Taxonomy" id="282301"/>
    <lineage>
        <taxon>Eukaryota</taxon>
        <taxon>Metazoa</taxon>
        <taxon>Spiralia</taxon>
        <taxon>Lophotrochozoa</taxon>
        <taxon>Platyhelminthes</taxon>
        <taxon>Rhabditophora</taxon>
        <taxon>Macrostomorpha</taxon>
        <taxon>Macrostomida</taxon>
        <taxon>Macrostomidae</taxon>
        <taxon>Macrostomum</taxon>
    </lineage>
</organism>
<dbReference type="GO" id="GO:0003779">
    <property type="term" value="F:actin binding"/>
    <property type="evidence" value="ECO:0007669"/>
    <property type="project" value="UniProtKB-KW"/>
</dbReference>
<feature type="compositionally biased region" description="Low complexity" evidence="5">
    <location>
        <begin position="238"/>
        <end position="257"/>
    </location>
</feature>
<dbReference type="PROSITE" id="PS51073">
    <property type="entry name" value="RPEL"/>
    <property type="match status" value="2"/>
</dbReference>
<evidence type="ECO:0000313" key="7">
    <source>
        <dbReference type="Proteomes" id="UP000215902"/>
    </source>
</evidence>
<evidence type="ECO:0008006" key="8">
    <source>
        <dbReference type="Google" id="ProtNLM"/>
    </source>
</evidence>
<sequence length="582" mass="63648">MQRSTSVPLNSLKLKESVLNSINIDDSEKRENVENCSKELIEESNEPYSSNGLYISDDKLDRASRPKEYAPASNQDIGRNTRSCSVHAISAAAAQQQQPLPLQALPAKIRASSSRLASLGRLFKPWKWRKRRDKDPPGEVPCEEATAAANPVGTDSADSERPSGGQTEADGIASDNLAESATSTPDTATKLQQQQAISEQIDMSQTEPVPKQPVLQHPAKAFGGVAVLPPLPPPKPRTTGTAAAAKAEAASAVSATANLQAELASRIRPSPSPPATKAPETKSDSAVVAAVAVDTTNADANVDPGSGDRFYDDVPNEDEASKPAAAAAASPASRRQSQPAPPPTAAAVPAAVVGRYERVPAKEPADPSCRPARGIIRRPGGGGPARPVTVRHRPPTPPTSDEEEEGLPERRDAAASSDLAARVRRRDSMARFLENKQRERQQTLSLRRVPSDQRKEERTKIGNALERRLSLRPSPTDLQDRNILHDKSEAALETEKQQKIRFLTRKLSFRPTVQELREKRIIRFNDYVEVTNTEEYDRVIDKPWTRLSGTDKARIRKELNDFKANEMPVHEESKRFTRFHKP</sequence>
<dbReference type="GO" id="GO:0030036">
    <property type="term" value="P:actin cytoskeleton organization"/>
    <property type="evidence" value="ECO:0007669"/>
    <property type="project" value="TreeGrafter"/>
</dbReference>
<keyword evidence="7" id="KW-1185">Reference proteome</keyword>
<dbReference type="Proteomes" id="UP000215902">
    <property type="component" value="Unassembled WGS sequence"/>
</dbReference>
<keyword evidence="2" id="KW-0677">Repeat</keyword>
<evidence type="ECO:0000313" key="6">
    <source>
        <dbReference type="EMBL" id="PAA57067.1"/>
    </source>
</evidence>
<feature type="compositionally biased region" description="Basic and acidic residues" evidence="5">
    <location>
        <begin position="355"/>
        <end position="365"/>
    </location>
</feature>
<proteinExistence type="inferred from homology"/>
<comment type="similarity">
    <text evidence="1">Belongs to the phosphatase and actin regulator family.</text>
</comment>
<feature type="compositionally biased region" description="Polar residues" evidence="5">
    <location>
        <begin position="72"/>
        <end position="81"/>
    </location>
</feature>
<accession>A0A267E867</accession>
<feature type="region of interest" description="Disordered" evidence="5">
    <location>
        <begin position="62"/>
        <end position="81"/>
    </location>
</feature>
<reference evidence="6 7" key="1">
    <citation type="submission" date="2017-06" db="EMBL/GenBank/DDBJ databases">
        <title>A platform for efficient transgenesis in Macrostomum lignano, a flatworm model organism for stem cell research.</title>
        <authorList>
            <person name="Berezikov E."/>
        </authorList>
    </citation>
    <scope>NUCLEOTIDE SEQUENCE [LARGE SCALE GENOMIC DNA]</scope>
    <source>
        <strain evidence="6">DV1</strain>
        <tissue evidence="6">Whole organism</tissue>
    </source>
</reference>
<evidence type="ECO:0000256" key="2">
    <source>
        <dbReference type="ARBA" id="ARBA00022737"/>
    </source>
</evidence>
<feature type="repeat" description="RPEL" evidence="4">
    <location>
        <begin position="463"/>
        <end position="488"/>
    </location>
</feature>
<dbReference type="InterPro" id="IPR004018">
    <property type="entry name" value="RPEL_repeat"/>
</dbReference>
<feature type="compositionally biased region" description="Polar residues" evidence="5">
    <location>
        <begin position="177"/>
        <end position="207"/>
    </location>
</feature>
<dbReference type="STRING" id="282301.A0A267E867"/>
<dbReference type="Pfam" id="PF02755">
    <property type="entry name" value="RPEL"/>
    <property type="match status" value="2"/>
</dbReference>
<dbReference type="AlphaFoldDB" id="A0A267E867"/>
<dbReference type="PANTHER" id="PTHR12751:SF18">
    <property type="entry name" value="PHOSPHATASE AND ACTIN REGULATOR 1"/>
    <property type="match status" value="1"/>
</dbReference>
<evidence type="ECO:0000256" key="1">
    <source>
        <dbReference type="ARBA" id="ARBA00009795"/>
    </source>
</evidence>
<protein>
    <recommendedName>
        <fullName evidence="8">Phosphatase and actin regulator</fullName>
    </recommendedName>
</protein>